<comment type="caution">
    <text evidence="1">The sequence shown here is derived from an EMBL/GenBank/DDBJ whole genome shotgun (WGS) entry which is preliminary data.</text>
</comment>
<protein>
    <recommendedName>
        <fullName evidence="3">Peptidase C-terminal archaeal/bacterial domain-containing protein</fullName>
    </recommendedName>
</protein>
<evidence type="ECO:0008006" key="3">
    <source>
        <dbReference type="Google" id="ProtNLM"/>
    </source>
</evidence>
<name>A0A4R5Q8R7_9PROT</name>
<sequence>MDFEIPPVSIFEGEFLFDTIPDNVSTKHSLSIGPGPNGEATDFGSINVAGDQDWFGIFLHRGEEYQFQNTGFGVDPTLSLWDSSGTQQLDYNDDSPLGGISNALLTFSPVADGVYFLSAGASPAPNAGTSATGGYQVTAHEIPGNASTYAGALPSRGIPGNIHDALDQDWYSFYSYAGTHHEFGVISTGAPWLDPGTNQPLDDPTLGIWNSSGTQLLAYNDDTDAYNRNSHIDFTAPYDGVYFLDVGGFGASTGNYYLLT</sequence>
<evidence type="ECO:0000313" key="2">
    <source>
        <dbReference type="Proteomes" id="UP000295096"/>
    </source>
</evidence>
<dbReference type="EMBL" id="SMSJ01000084">
    <property type="protein sequence ID" value="TDH59023.1"/>
    <property type="molecule type" value="Genomic_DNA"/>
</dbReference>
<dbReference type="Proteomes" id="UP000295096">
    <property type="component" value="Unassembled WGS sequence"/>
</dbReference>
<dbReference type="OrthoDB" id="223957at2"/>
<dbReference type="AlphaFoldDB" id="A0A4R5Q8R7"/>
<proteinExistence type="predicted"/>
<reference evidence="1 2" key="1">
    <citation type="journal article" date="2016" name="J. Microbiol.">
        <title>Dankookia rubra gen. nov., sp. nov., an alphaproteobacterium isolated from sediment of a shallow stream.</title>
        <authorList>
            <person name="Kim W.H."/>
            <person name="Kim D.H."/>
            <person name="Kang K."/>
            <person name="Ahn T.Y."/>
        </authorList>
    </citation>
    <scope>NUCLEOTIDE SEQUENCE [LARGE SCALE GENOMIC DNA]</scope>
    <source>
        <strain evidence="1 2">JCM30602</strain>
    </source>
</reference>
<gene>
    <name evidence="1" type="ORF">E2C06_29485</name>
</gene>
<dbReference type="RefSeq" id="WP_133292160.1">
    <property type="nucleotide sequence ID" value="NZ_SMSJ01000084.1"/>
</dbReference>
<evidence type="ECO:0000313" key="1">
    <source>
        <dbReference type="EMBL" id="TDH59023.1"/>
    </source>
</evidence>
<organism evidence="1 2">
    <name type="scientific">Dankookia rubra</name>
    <dbReference type="NCBI Taxonomy" id="1442381"/>
    <lineage>
        <taxon>Bacteria</taxon>
        <taxon>Pseudomonadati</taxon>
        <taxon>Pseudomonadota</taxon>
        <taxon>Alphaproteobacteria</taxon>
        <taxon>Acetobacterales</taxon>
        <taxon>Roseomonadaceae</taxon>
        <taxon>Dankookia</taxon>
    </lineage>
</organism>
<accession>A0A4R5Q8R7</accession>
<keyword evidence="2" id="KW-1185">Reference proteome</keyword>
<dbReference type="Gene3D" id="2.60.120.380">
    <property type="match status" value="2"/>
</dbReference>